<dbReference type="AlphaFoldDB" id="A0A4V3HGL9"/>
<evidence type="ECO:0000256" key="3">
    <source>
        <dbReference type="ARBA" id="ARBA00022475"/>
    </source>
</evidence>
<dbReference type="SUPFAM" id="SSF103473">
    <property type="entry name" value="MFS general substrate transporter"/>
    <property type="match status" value="1"/>
</dbReference>
<feature type="transmembrane region" description="Helical" evidence="7">
    <location>
        <begin position="236"/>
        <end position="254"/>
    </location>
</feature>
<keyword evidence="4 7" id="KW-0812">Transmembrane</keyword>
<accession>A0A4V3HGL9</accession>
<comment type="subcellular location">
    <subcellularLocation>
        <location evidence="1">Cell membrane</location>
        <topology evidence="1">Multi-pass membrane protein</topology>
    </subcellularLocation>
</comment>
<dbReference type="InterPro" id="IPR036259">
    <property type="entry name" value="MFS_trans_sf"/>
</dbReference>
<feature type="transmembrane region" description="Helical" evidence="7">
    <location>
        <begin position="291"/>
        <end position="313"/>
    </location>
</feature>
<dbReference type="Proteomes" id="UP000295066">
    <property type="component" value="Unassembled WGS sequence"/>
</dbReference>
<dbReference type="InterPro" id="IPR020846">
    <property type="entry name" value="MFS_dom"/>
</dbReference>
<proteinExistence type="predicted"/>
<keyword evidence="10" id="KW-1185">Reference proteome</keyword>
<feature type="transmembrane region" description="Helical" evidence="7">
    <location>
        <begin position="325"/>
        <end position="344"/>
    </location>
</feature>
<evidence type="ECO:0000256" key="2">
    <source>
        <dbReference type="ARBA" id="ARBA00022448"/>
    </source>
</evidence>
<feature type="transmembrane region" description="Helical" evidence="7">
    <location>
        <begin position="127"/>
        <end position="146"/>
    </location>
</feature>
<dbReference type="PANTHER" id="PTHR23517">
    <property type="entry name" value="RESISTANCE PROTEIN MDTM, PUTATIVE-RELATED-RELATED"/>
    <property type="match status" value="1"/>
</dbReference>
<dbReference type="Gene3D" id="1.20.1250.20">
    <property type="entry name" value="MFS general substrate transporter like domains"/>
    <property type="match status" value="2"/>
</dbReference>
<name>A0A4V3HGL9_9BACT</name>
<dbReference type="InterPro" id="IPR011701">
    <property type="entry name" value="MFS"/>
</dbReference>
<dbReference type="Pfam" id="PF07690">
    <property type="entry name" value="MFS_1"/>
    <property type="match status" value="1"/>
</dbReference>
<organism evidence="9 10">
    <name type="scientific">Aminivibrio pyruvatiphilus</name>
    <dbReference type="NCBI Taxonomy" id="1005740"/>
    <lineage>
        <taxon>Bacteria</taxon>
        <taxon>Thermotogati</taxon>
        <taxon>Synergistota</taxon>
        <taxon>Synergistia</taxon>
        <taxon>Synergistales</taxon>
        <taxon>Aminobacteriaceae</taxon>
        <taxon>Aminivibrio</taxon>
    </lineage>
</organism>
<keyword evidence="3" id="KW-1003">Cell membrane</keyword>
<dbReference type="InterPro" id="IPR050171">
    <property type="entry name" value="MFS_Transporters"/>
</dbReference>
<gene>
    <name evidence="9" type="ORF">C8D99_105154</name>
</gene>
<dbReference type="EMBL" id="SORI01000005">
    <property type="protein sequence ID" value="TDY61741.1"/>
    <property type="molecule type" value="Genomic_DNA"/>
</dbReference>
<feature type="domain" description="Major facilitator superfamily (MFS) profile" evidence="8">
    <location>
        <begin position="1"/>
        <end position="379"/>
    </location>
</feature>
<feature type="transmembrane region" description="Helical" evidence="7">
    <location>
        <begin position="69"/>
        <end position="87"/>
    </location>
</feature>
<dbReference type="RefSeq" id="WP_133957181.1">
    <property type="nucleotide sequence ID" value="NZ_SORI01000005.1"/>
</dbReference>
<feature type="transmembrane region" description="Helical" evidence="7">
    <location>
        <begin position="266"/>
        <end position="285"/>
    </location>
</feature>
<feature type="transmembrane region" description="Helical" evidence="7">
    <location>
        <begin position="93"/>
        <end position="115"/>
    </location>
</feature>
<evidence type="ECO:0000313" key="9">
    <source>
        <dbReference type="EMBL" id="TDY61741.1"/>
    </source>
</evidence>
<dbReference type="GO" id="GO:0022857">
    <property type="term" value="F:transmembrane transporter activity"/>
    <property type="evidence" value="ECO:0007669"/>
    <property type="project" value="InterPro"/>
</dbReference>
<evidence type="ECO:0000313" key="10">
    <source>
        <dbReference type="Proteomes" id="UP000295066"/>
    </source>
</evidence>
<sequence>MDRLILSLLIINFAIYSYSNAFFFLAPYLAARGYTAASAGILVGVFYAATTAVRPVGSWITERMGVRKSMIWSSGVCIACALALQAYQGAFAWFVGVRVVMGLAYSIFMVALTTYQALVIEESKRGLGFVLISVGSLIPMFTVVPLTDYLVRSGLDRFFMILPLAAAALSFSLALRLQPAGYQGSSGRGQSMQWGTYGDLFRETPAGKIVFSCFFFGLCDASIVFIGTVLMEKGLVPSWFIFSLGGGALFVRTAGRNLFNRYQRTVFAGPSFLIMALCLLGLAFARTSLGLVLWGFFYGMGMGYGYPAHLALTADLAAPRLRAKASALVHFSMDLSWFILPLYMGFGCTLLGTHRAFLLFTLICIATAVMTTIMWLPGRKGQE</sequence>
<evidence type="ECO:0000256" key="5">
    <source>
        <dbReference type="ARBA" id="ARBA00022989"/>
    </source>
</evidence>
<evidence type="ECO:0000259" key="8">
    <source>
        <dbReference type="PROSITE" id="PS50850"/>
    </source>
</evidence>
<feature type="transmembrane region" description="Helical" evidence="7">
    <location>
        <begin position="158"/>
        <end position="177"/>
    </location>
</feature>
<evidence type="ECO:0000256" key="6">
    <source>
        <dbReference type="ARBA" id="ARBA00023136"/>
    </source>
</evidence>
<keyword evidence="5 7" id="KW-1133">Transmembrane helix</keyword>
<dbReference type="PROSITE" id="PS50850">
    <property type="entry name" value="MFS"/>
    <property type="match status" value="1"/>
</dbReference>
<evidence type="ECO:0000256" key="7">
    <source>
        <dbReference type="SAM" id="Phobius"/>
    </source>
</evidence>
<dbReference type="GO" id="GO:0005886">
    <property type="term" value="C:plasma membrane"/>
    <property type="evidence" value="ECO:0007669"/>
    <property type="project" value="UniProtKB-SubCell"/>
</dbReference>
<comment type="caution">
    <text evidence="9">The sequence shown here is derived from an EMBL/GenBank/DDBJ whole genome shotgun (WGS) entry which is preliminary data.</text>
</comment>
<feature type="transmembrane region" description="Helical" evidence="7">
    <location>
        <begin position="209"/>
        <end position="230"/>
    </location>
</feature>
<feature type="transmembrane region" description="Helical" evidence="7">
    <location>
        <begin position="7"/>
        <end position="30"/>
    </location>
</feature>
<keyword evidence="6 7" id="KW-0472">Membrane</keyword>
<evidence type="ECO:0000256" key="1">
    <source>
        <dbReference type="ARBA" id="ARBA00004651"/>
    </source>
</evidence>
<protein>
    <submittedName>
        <fullName evidence="9">Putative MFS family arabinose efflux permease</fullName>
    </submittedName>
</protein>
<keyword evidence="2" id="KW-0813">Transport</keyword>
<reference evidence="9 10" key="1">
    <citation type="submission" date="2019-03" db="EMBL/GenBank/DDBJ databases">
        <title>Genomic Encyclopedia of Type Strains, Phase IV (KMG-IV): sequencing the most valuable type-strain genomes for metagenomic binning, comparative biology and taxonomic classification.</title>
        <authorList>
            <person name="Goeker M."/>
        </authorList>
    </citation>
    <scope>NUCLEOTIDE SEQUENCE [LARGE SCALE GENOMIC DNA]</scope>
    <source>
        <strain evidence="9 10">DSM 25964</strain>
    </source>
</reference>
<feature type="transmembrane region" description="Helical" evidence="7">
    <location>
        <begin position="356"/>
        <end position="376"/>
    </location>
</feature>
<feature type="transmembrane region" description="Helical" evidence="7">
    <location>
        <begin position="36"/>
        <end position="57"/>
    </location>
</feature>
<dbReference type="OrthoDB" id="3454at2"/>
<evidence type="ECO:0000256" key="4">
    <source>
        <dbReference type="ARBA" id="ARBA00022692"/>
    </source>
</evidence>